<dbReference type="Proteomes" id="UP000194236">
    <property type="component" value="Unassembled WGS sequence"/>
</dbReference>
<comment type="caution">
    <text evidence="2">The sequence shown here is derived from an EMBL/GenBank/DDBJ whole genome shotgun (WGS) entry which is preliminary data.</text>
</comment>
<evidence type="ECO:0000259" key="1">
    <source>
        <dbReference type="PROSITE" id="PS51719"/>
    </source>
</evidence>
<dbReference type="Pfam" id="PF00735">
    <property type="entry name" value="Septin"/>
    <property type="match status" value="1"/>
</dbReference>
<gene>
    <name evidence="2" type="ORF">BLA29_014260</name>
</gene>
<organism evidence="2 3">
    <name type="scientific">Euroglyphus maynei</name>
    <name type="common">Mayne's house dust mite</name>
    <dbReference type="NCBI Taxonomy" id="6958"/>
    <lineage>
        <taxon>Eukaryota</taxon>
        <taxon>Metazoa</taxon>
        <taxon>Ecdysozoa</taxon>
        <taxon>Arthropoda</taxon>
        <taxon>Chelicerata</taxon>
        <taxon>Arachnida</taxon>
        <taxon>Acari</taxon>
        <taxon>Acariformes</taxon>
        <taxon>Sarcoptiformes</taxon>
        <taxon>Astigmata</taxon>
        <taxon>Psoroptidia</taxon>
        <taxon>Analgoidea</taxon>
        <taxon>Pyroglyphidae</taxon>
        <taxon>Pyroglyphinae</taxon>
        <taxon>Euroglyphus</taxon>
    </lineage>
</organism>
<reference evidence="2 3" key="1">
    <citation type="submission" date="2017-03" db="EMBL/GenBank/DDBJ databases">
        <title>Genome Survey of Euroglyphus maynei.</title>
        <authorList>
            <person name="Arlian L.G."/>
            <person name="Morgan M.S."/>
            <person name="Rider S.D."/>
        </authorList>
    </citation>
    <scope>NUCLEOTIDE SEQUENCE [LARGE SCALE GENOMIC DNA]</scope>
    <source>
        <strain evidence="2">Arlian Lab</strain>
        <tissue evidence="2">Whole body</tissue>
    </source>
</reference>
<protein>
    <recommendedName>
        <fullName evidence="1">Septin-type G domain-containing protein</fullName>
    </recommendedName>
</protein>
<dbReference type="InterPro" id="IPR027417">
    <property type="entry name" value="P-loop_NTPase"/>
</dbReference>
<dbReference type="PROSITE" id="PS51719">
    <property type="entry name" value="G_SEPTIN"/>
    <property type="match status" value="1"/>
</dbReference>
<name>A0A1Y3BCG4_EURMA</name>
<sequence length="97" mass="10707">MATTTTSYLGFANLPNQVQRKFAKKGFEFNLMVVGESGLGKTTLINSLFGTNINSNRKIPTTQELSNRTLSIETTSLDIEERGVRLKLTGMSNSKTF</sequence>
<dbReference type="InterPro" id="IPR030379">
    <property type="entry name" value="G_SEPTIN_dom"/>
</dbReference>
<accession>A0A1Y3BCG4</accession>
<feature type="domain" description="Septin-type G" evidence="1">
    <location>
        <begin position="25"/>
        <end position="97"/>
    </location>
</feature>
<dbReference type="OrthoDB" id="6508340at2759"/>
<evidence type="ECO:0000313" key="2">
    <source>
        <dbReference type="EMBL" id="OTF78601.1"/>
    </source>
</evidence>
<proteinExistence type="predicted"/>
<dbReference type="EMBL" id="MUJZ01027193">
    <property type="protein sequence ID" value="OTF78601.1"/>
    <property type="molecule type" value="Genomic_DNA"/>
</dbReference>
<dbReference type="PANTHER" id="PTHR18884">
    <property type="entry name" value="SEPTIN"/>
    <property type="match status" value="1"/>
</dbReference>
<keyword evidence="3" id="KW-1185">Reference proteome</keyword>
<dbReference type="GO" id="GO:0005525">
    <property type="term" value="F:GTP binding"/>
    <property type="evidence" value="ECO:0007669"/>
    <property type="project" value="InterPro"/>
</dbReference>
<dbReference type="Gene3D" id="3.40.50.300">
    <property type="entry name" value="P-loop containing nucleotide triphosphate hydrolases"/>
    <property type="match status" value="1"/>
</dbReference>
<dbReference type="SUPFAM" id="SSF52540">
    <property type="entry name" value="P-loop containing nucleoside triphosphate hydrolases"/>
    <property type="match status" value="1"/>
</dbReference>
<dbReference type="AlphaFoldDB" id="A0A1Y3BCG4"/>
<evidence type="ECO:0000313" key="3">
    <source>
        <dbReference type="Proteomes" id="UP000194236"/>
    </source>
</evidence>
<feature type="non-terminal residue" evidence="2">
    <location>
        <position position="97"/>
    </location>
</feature>